<gene>
    <name evidence="1" type="ORF">IM811_008414</name>
</gene>
<sequence length="124" mass="14248">MAGIGFHQCRLQHYLQNSRHSPTRDMLRDYPFVALIRELSRAASSQGELIIVHRVLDFGCYSVSLTVLEFDLSRTEERDVNMKRWQRTIEETQASDFFACSLVNALIQGMIPLCRLLSLECVAL</sequence>
<dbReference type="EMBL" id="JADCTT010000002">
    <property type="protein sequence ID" value="KAF9757470.1"/>
    <property type="molecule type" value="Genomic_DNA"/>
</dbReference>
<protein>
    <submittedName>
        <fullName evidence="1">Uncharacterized protein</fullName>
    </submittedName>
</protein>
<accession>A0A8H7TV10</accession>
<dbReference type="Proteomes" id="UP000616885">
    <property type="component" value="Unassembled WGS sequence"/>
</dbReference>
<organism evidence="1 2">
    <name type="scientific">Bionectria ochroleuca</name>
    <name type="common">Gliocladium roseum</name>
    <dbReference type="NCBI Taxonomy" id="29856"/>
    <lineage>
        <taxon>Eukaryota</taxon>
        <taxon>Fungi</taxon>
        <taxon>Dikarya</taxon>
        <taxon>Ascomycota</taxon>
        <taxon>Pezizomycotina</taxon>
        <taxon>Sordariomycetes</taxon>
        <taxon>Hypocreomycetidae</taxon>
        <taxon>Hypocreales</taxon>
        <taxon>Bionectriaceae</taxon>
        <taxon>Clonostachys</taxon>
    </lineage>
</organism>
<reference evidence="1" key="1">
    <citation type="submission" date="2020-10" db="EMBL/GenBank/DDBJ databases">
        <title>High-Quality Genome Resource of Clonostachys rosea strain S41 by Oxford Nanopore Long-Read Sequencing.</title>
        <authorList>
            <person name="Wang H."/>
        </authorList>
    </citation>
    <scope>NUCLEOTIDE SEQUENCE</scope>
    <source>
        <strain evidence="1">S41</strain>
    </source>
</reference>
<comment type="caution">
    <text evidence="1">The sequence shown here is derived from an EMBL/GenBank/DDBJ whole genome shotgun (WGS) entry which is preliminary data.</text>
</comment>
<proteinExistence type="predicted"/>
<evidence type="ECO:0000313" key="2">
    <source>
        <dbReference type="Proteomes" id="UP000616885"/>
    </source>
</evidence>
<evidence type="ECO:0000313" key="1">
    <source>
        <dbReference type="EMBL" id="KAF9757470.1"/>
    </source>
</evidence>
<name>A0A8H7TV10_BIOOC</name>
<dbReference type="AlphaFoldDB" id="A0A8H7TV10"/>